<gene>
    <name evidence="3" type="ORF">JJB74_29300</name>
</gene>
<reference evidence="3" key="1">
    <citation type="submission" date="2021-01" db="EMBL/GenBank/DDBJ databases">
        <title>Genome sequence of strain Noviherbaspirillum sp. DKR-6.</title>
        <authorList>
            <person name="Chaudhary D.K."/>
        </authorList>
    </citation>
    <scope>NUCLEOTIDE SEQUENCE</scope>
    <source>
        <strain evidence="3">DKR-6</strain>
    </source>
</reference>
<dbReference type="InterPro" id="IPR029045">
    <property type="entry name" value="ClpP/crotonase-like_dom_sf"/>
</dbReference>
<organism evidence="3 4">
    <name type="scientific">Noviherbaspirillum pedocola</name>
    <dbReference type="NCBI Taxonomy" id="2801341"/>
    <lineage>
        <taxon>Bacteria</taxon>
        <taxon>Pseudomonadati</taxon>
        <taxon>Pseudomonadota</taxon>
        <taxon>Betaproteobacteria</taxon>
        <taxon>Burkholderiales</taxon>
        <taxon>Oxalobacteraceae</taxon>
        <taxon>Noviherbaspirillum</taxon>
    </lineage>
</organism>
<evidence type="ECO:0000256" key="1">
    <source>
        <dbReference type="ARBA" id="ARBA00005254"/>
    </source>
</evidence>
<sequence length="274" mass="30060">MNDARKYQTIKVEKRGATDWVTLDRPEQLNTLNHCMIDELLHYFGERTFDLDTRAIVLRGAGRAYCAGLDLADSDGGDRAFEPSPGSPTIMLRLQRRISEIVMRMRRVPQPIVSLVHGPACGGGFALALASDVRIAGQSAKMNAAFIRIGLSACDIGVSYFLPRLVGVSVASELMLTGRFIRAERAERVGLVSEVCPDAELEQAGMRLVEEMLDTAPLGLRLTKDCLNHSVNAASLDAAIAMEDRNQVLCAQTEDFREGVQAFMKKRAPSYSGR</sequence>
<dbReference type="SUPFAM" id="SSF52096">
    <property type="entry name" value="ClpP/crotonase"/>
    <property type="match status" value="1"/>
</dbReference>
<dbReference type="RefSeq" id="WP_200598097.1">
    <property type="nucleotide sequence ID" value="NZ_JAEPBG010000025.1"/>
</dbReference>
<dbReference type="Pfam" id="PF00378">
    <property type="entry name" value="ECH_1"/>
    <property type="match status" value="1"/>
</dbReference>
<proteinExistence type="inferred from homology"/>
<dbReference type="AlphaFoldDB" id="A0A934T464"/>
<dbReference type="Gene3D" id="3.90.226.10">
    <property type="entry name" value="2-enoyl-CoA Hydratase, Chain A, domain 1"/>
    <property type="match status" value="1"/>
</dbReference>
<keyword evidence="4" id="KW-1185">Reference proteome</keyword>
<dbReference type="PANTHER" id="PTHR43802:SF1">
    <property type="entry name" value="IP11341P-RELATED"/>
    <property type="match status" value="1"/>
</dbReference>
<dbReference type="CDD" id="cd06558">
    <property type="entry name" value="crotonase-like"/>
    <property type="match status" value="1"/>
</dbReference>
<evidence type="ECO:0000313" key="3">
    <source>
        <dbReference type="EMBL" id="MBK4738728.1"/>
    </source>
</evidence>
<name>A0A934T464_9BURK</name>
<dbReference type="InterPro" id="IPR018376">
    <property type="entry name" value="Enoyl-CoA_hyd/isom_CS"/>
</dbReference>
<evidence type="ECO:0000256" key="2">
    <source>
        <dbReference type="RuleBase" id="RU003707"/>
    </source>
</evidence>
<dbReference type="PROSITE" id="PS00166">
    <property type="entry name" value="ENOYL_COA_HYDRATASE"/>
    <property type="match status" value="1"/>
</dbReference>
<accession>A0A934T464</accession>
<dbReference type="GO" id="GO:0003824">
    <property type="term" value="F:catalytic activity"/>
    <property type="evidence" value="ECO:0007669"/>
    <property type="project" value="InterPro"/>
</dbReference>
<dbReference type="InterPro" id="IPR014748">
    <property type="entry name" value="Enoyl-CoA_hydra_C"/>
</dbReference>
<dbReference type="InterPro" id="IPR001753">
    <property type="entry name" value="Enoyl-CoA_hydra/iso"/>
</dbReference>
<dbReference type="EMBL" id="JAEPBG010000025">
    <property type="protein sequence ID" value="MBK4738728.1"/>
    <property type="molecule type" value="Genomic_DNA"/>
</dbReference>
<protein>
    <submittedName>
        <fullName evidence="3">Enoyl-CoA hydratase/isomerase family protein</fullName>
    </submittedName>
</protein>
<comment type="similarity">
    <text evidence="1 2">Belongs to the enoyl-CoA hydratase/isomerase family.</text>
</comment>
<comment type="caution">
    <text evidence="3">The sequence shown here is derived from an EMBL/GenBank/DDBJ whole genome shotgun (WGS) entry which is preliminary data.</text>
</comment>
<dbReference type="PANTHER" id="PTHR43802">
    <property type="entry name" value="ENOYL-COA HYDRATASE"/>
    <property type="match status" value="1"/>
</dbReference>
<dbReference type="Proteomes" id="UP000622890">
    <property type="component" value="Unassembled WGS sequence"/>
</dbReference>
<evidence type="ECO:0000313" key="4">
    <source>
        <dbReference type="Proteomes" id="UP000622890"/>
    </source>
</evidence>
<dbReference type="Gene3D" id="1.10.12.10">
    <property type="entry name" value="Lyase 2-enoyl-coa Hydratase, Chain A, domain 2"/>
    <property type="match status" value="1"/>
</dbReference>